<name>A0A8D8WPH4_9HEMI</name>
<accession>A0A8D8WPH4</accession>
<dbReference type="EMBL" id="HBUF01217261">
    <property type="protein sequence ID" value="CAG6667772.1"/>
    <property type="molecule type" value="Transcribed_RNA"/>
</dbReference>
<dbReference type="EMBL" id="HBUF01217260">
    <property type="protein sequence ID" value="CAG6667771.1"/>
    <property type="molecule type" value="Transcribed_RNA"/>
</dbReference>
<feature type="compositionally biased region" description="Polar residues" evidence="1">
    <location>
        <begin position="216"/>
        <end position="236"/>
    </location>
</feature>
<feature type="region of interest" description="Disordered" evidence="1">
    <location>
        <begin position="207"/>
        <end position="236"/>
    </location>
</feature>
<protein>
    <submittedName>
        <fullName evidence="2">Uncharacterized protein</fullName>
    </submittedName>
</protein>
<dbReference type="AlphaFoldDB" id="A0A8D8WPH4"/>
<organism evidence="2">
    <name type="scientific">Cacopsylla melanoneura</name>
    <dbReference type="NCBI Taxonomy" id="428564"/>
    <lineage>
        <taxon>Eukaryota</taxon>
        <taxon>Metazoa</taxon>
        <taxon>Ecdysozoa</taxon>
        <taxon>Arthropoda</taxon>
        <taxon>Hexapoda</taxon>
        <taxon>Insecta</taxon>
        <taxon>Pterygota</taxon>
        <taxon>Neoptera</taxon>
        <taxon>Paraneoptera</taxon>
        <taxon>Hemiptera</taxon>
        <taxon>Sternorrhyncha</taxon>
        <taxon>Psylloidea</taxon>
        <taxon>Psyllidae</taxon>
        <taxon>Psyllinae</taxon>
        <taxon>Cacopsylla</taxon>
    </lineage>
</organism>
<evidence type="ECO:0000313" key="2">
    <source>
        <dbReference type="EMBL" id="CAG6667772.1"/>
    </source>
</evidence>
<evidence type="ECO:0000256" key="1">
    <source>
        <dbReference type="SAM" id="MobiDB-lite"/>
    </source>
</evidence>
<reference evidence="2" key="1">
    <citation type="submission" date="2021-05" db="EMBL/GenBank/DDBJ databases">
        <authorList>
            <person name="Alioto T."/>
            <person name="Alioto T."/>
            <person name="Gomez Garrido J."/>
        </authorList>
    </citation>
    <scope>NUCLEOTIDE SEQUENCE</scope>
</reference>
<proteinExistence type="predicted"/>
<sequence>MFPPSQPMFPPNTQINPGLSHLDPLVNAHLTQALAQAQYVKSHQDAMLMNQLAAHQFALKPPNMTHPLNMNGHTQTLIPAPSPNALMSPPLNAKTNNPNIPAHISLPTVPTSSAGGYYPAQFQIPLNMNMNPHLMQPMASQSPMFFVNMPRMPVNQQQAMLNKFPLGLNQAQTLYTFPPQGAVVQNIQQNNMFNIKRSWDQAFTGLASDGSLPKRPNTSATSTLYTSPPPATVSTSAEHLGFPTAQYYPAL</sequence>